<dbReference type="EMBL" id="CAJNIZ010006903">
    <property type="protein sequence ID" value="CAE7253508.1"/>
    <property type="molecule type" value="Genomic_DNA"/>
</dbReference>
<accession>A0A812MB41</accession>
<reference evidence="2" key="1">
    <citation type="submission" date="2021-02" db="EMBL/GenBank/DDBJ databases">
        <authorList>
            <person name="Dougan E. K."/>
            <person name="Rhodes N."/>
            <person name="Thang M."/>
            <person name="Chan C."/>
        </authorList>
    </citation>
    <scope>NUCLEOTIDE SEQUENCE</scope>
</reference>
<dbReference type="Proteomes" id="UP000649617">
    <property type="component" value="Unassembled WGS sequence"/>
</dbReference>
<evidence type="ECO:0000313" key="3">
    <source>
        <dbReference type="Proteomes" id="UP000649617"/>
    </source>
</evidence>
<sequence length="350" mass="37914">MGGAMDMMNGKMADAMNCMEKEMEVSCQDETYRKQVFVPFWYCMVAVGERDPGPVPPCNGPIKFGDASKCKKTEKQIKDEIEMAKSMCFDKLKQLYDLQGKLGQCAADISTEKQKVEEERQGLQDIQQETQECEKKSATAKAEQSMAGFSADESSGGQFCPAFAAELKAAFAKYTLAVEQCISVQISAQVHIPEINIKIPEIQVGEISGTSFNIQMPDFKAPDFTGDIVVPSGGGKLNVATGNAGQPGSKESKLTFDDRVAKIKADIKDCEEAKPKVQEKHNELAAMKGKVADQKQKACEEPSSLLELGASPEAQVAIQVFSMMKMTWGCAGVAASLDAEDGLLAVLQKC</sequence>
<evidence type="ECO:0000256" key="1">
    <source>
        <dbReference type="SAM" id="Coils"/>
    </source>
</evidence>
<keyword evidence="3" id="KW-1185">Reference proteome</keyword>
<evidence type="ECO:0000313" key="2">
    <source>
        <dbReference type="EMBL" id="CAE7253508.1"/>
    </source>
</evidence>
<protein>
    <submittedName>
        <fullName evidence="2">Uncharacterized protein</fullName>
    </submittedName>
</protein>
<comment type="caution">
    <text evidence="2">The sequence shown here is derived from an EMBL/GenBank/DDBJ whole genome shotgun (WGS) entry which is preliminary data.</text>
</comment>
<dbReference type="AlphaFoldDB" id="A0A812MB41"/>
<dbReference type="OrthoDB" id="434010at2759"/>
<name>A0A812MB41_SYMPI</name>
<organism evidence="2 3">
    <name type="scientific">Symbiodinium pilosum</name>
    <name type="common">Dinoflagellate</name>
    <dbReference type="NCBI Taxonomy" id="2952"/>
    <lineage>
        <taxon>Eukaryota</taxon>
        <taxon>Sar</taxon>
        <taxon>Alveolata</taxon>
        <taxon>Dinophyceae</taxon>
        <taxon>Suessiales</taxon>
        <taxon>Symbiodiniaceae</taxon>
        <taxon>Symbiodinium</taxon>
    </lineage>
</organism>
<proteinExistence type="predicted"/>
<gene>
    <name evidence="2" type="ORF">SPIL2461_LOCUS4987</name>
</gene>
<keyword evidence="1" id="KW-0175">Coiled coil</keyword>
<feature type="coiled-coil region" evidence="1">
    <location>
        <begin position="106"/>
        <end position="143"/>
    </location>
</feature>